<evidence type="ECO:0000313" key="4">
    <source>
        <dbReference type="Proteomes" id="UP000029665"/>
    </source>
</evidence>
<feature type="transmembrane region" description="Helical" evidence="2">
    <location>
        <begin position="140"/>
        <end position="164"/>
    </location>
</feature>
<accession>A0A060SK38</accession>
<gene>
    <name evidence="3" type="ORF">BN946_scf185001.g13</name>
</gene>
<dbReference type="OrthoDB" id="3235847at2759"/>
<evidence type="ECO:0000256" key="2">
    <source>
        <dbReference type="SAM" id="Phobius"/>
    </source>
</evidence>
<dbReference type="HOGENOM" id="CLU_069427_0_0_1"/>
<dbReference type="Proteomes" id="UP000029665">
    <property type="component" value="Unassembled WGS sequence"/>
</dbReference>
<keyword evidence="2" id="KW-0472">Membrane</keyword>
<feature type="transmembrane region" description="Helical" evidence="2">
    <location>
        <begin position="76"/>
        <end position="95"/>
    </location>
</feature>
<evidence type="ECO:0000256" key="1">
    <source>
        <dbReference type="SAM" id="MobiDB-lite"/>
    </source>
</evidence>
<reference evidence="3" key="1">
    <citation type="submission" date="2014-01" db="EMBL/GenBank/DDBJ databases">
        <title>The genome of the white-rot fungus Pycnoporus cinnabarinus: a basidiomycete model with a versatile arsenal for lignocellulosic biomass breakdown.</title>
        <authorList>
            <person name="Levasseur A."/>
            <person name="Lomascolo A."/>
            <person name="Ruiz-Duenas F.J."/>
            <person name="Uzan E."/>
            <person name="Piumi F."/>
            <person name="Kues U."/>
            <person name="Ram A.F.J."/>
            <person name="Murat C."/>
            <person name="Haon M."/>
            <person name="Benoit I."/>
            <person name="Arfi Y."/>
            <person name="Chevret D."/>
            <person name="Drula E."/>
            <person name="Kwon M.J."/>
            <person name="Gouret P."/>
            <person name="Lesage-Meessen L."/>
            <person name="Lombard V."/>
            <person name="Mariette J."/>
            <person name="Noirot C."/>
            <person name="Park J."/>
            <person name="Patyshakuliyeva A."/>
            <person name="Wieneger R.A.B."/>
            <person name="Wosten H.A.B."/>
            <person name="Martin F."/>
            <person name="Coutinho P.M."/>
            <person name="de Vries R."/>
            <person name="Martinez A.T."/>
            <person name="Klopp C."/>
            <person name="Pontarotti P."/>
            <person name="Henrissat B."/>
            <person name="Record E."/>
        </authorList>
    </citation>
    <scope>NUCLEOTIDE SEQUENCE [LARGE SCALE GENOMIC DNA]</scope>
    <source>
        <strain evidence="3">BRFM137</strain>
    </source>
</reference>
<evidence type="ECO:0000313" key="3">
    <source>
        <dbReference type="EMBL" id="CDO74765.1"/>
    </source>
</evidence>
<proteinExistence type="predicted"/>
<organism evidence="3 4">
    <name type="scientific">Pycnoporus cinnabarinus</name>
    <name type="common">Cinnabar-red polypore</name>
    <name type="synonym">Trametes cinnabarina</name>
    <dbReference type="NCBI Taxonomy" id="5643"/>
    <lineage>
        <taxon>Eukaryota</taxon>
        <taxon>Fungi</taxon>
        <taxon>Dikarya</taxon>
        <taxon>Basidiomycota</taxon>
        <taxon>Agaricomycotina</taxon>
        <taxon>Agaricomycetes</taxon>
        <taxon>Polyporales</taxon>
        <taxon>Polyporaceae</taxon>
        <taxon>Trametes</taxon>
    </lineage>
</organism>
<protein>
    <submittedName>
        <fullName evidence="3">Uncharacterized protein</fullName>
    </submittedName>
</protein>
<keyword evidence="2" id="KW-1133">Transmembrane helix</keyword>
<dbReference type="EMBL" id="CCBP010000215">
    <property type="protein sequence ID" value="CDO74765.1"/>
    <property type="molecule type" value="Genomic_DNA"/>
</dbReference>
<name>A0A060SK38_PYCCI</name>
<feature type="compositionally biased region" description="Polar residues" evidence="1">
    <location>
        <begin position="295"/>
        <end position="312"/>
    </location>
</feature>
<feature type="transmembrane region" description="Helical" evidence="2">
    <location>
        <begin position="226"/>
        <end position="245"/>
    </location>
</feature>
<keyword evidence="4" id="KW-1185">Reference proteome</keyword>
<feature type="region of interest" description="Disordered" evidence="1">
    <location>
        <begin position="286"/>
        <end position="316"/>
    </location>
</feature>
<feature type="transmembrane region" description="Helical" evidence="2">
    <location>
        <begin position="184"/>
        <end position="205"/>
    </location>
</feature>
<dbReference type="OMA" id="FWYRIRA"/>
<keyword evidence="2" id="KW-0812">Transmembrane</keyword>
<feature type="transmembrane region" description="Helical" evidence="2">
    <location>
        <begin position="107"/>
        <end position="128"/>
    </location>
</feature>
<comment type="caution">
    <text evidence="3">The sequence shown here is derived from an EMBL/GenBank/DDBJ whole genome shotgun (WGS) entry which is preliminary data.</text>
</comment>
<sequence>MSASTPMSPPPNVATIPLPPGMTLDQYLSLEGQAVTIAITTAVAFGVIVWDYFVLLPDELALYTNKDAKLLRAPTTVFFILLRYSGLLATLPSLFFTSVQSGHCQVAVVLSQVGACLAVGSSGALFAFRVYAMWYGSKAITALVIFVYALMISCWIAVATQYNASTGPPTPFGSNCVMHPIARWAPISYGSSVLFDTTIVLLTLAKLPRKLTHKSTVGRQIFQDTLMYFAITTLTNIVVLSIQSLGEAHAMLKPTAVPFSTVMTVTMGSRVYLNLKLLHQRSVKRGGGGEKLPLSISSTERSRASTNPSESFNMPRIDARQHPHSVVYSPPSTYGAPHGSMAPQNCCPYADQKVRNAANPSKLRQGLVPDDV</sequence>
<dbReference type="AlphaFoldDB" id="A0A060SK38"/>
<feature type="transmembrane region" description="Helical" evidence="2">
    <location>
        <begin position="34"/>
        <end position="55"/>
    </location>
</feature>